<accession>A0ACC0JAC1</accession>
<sequence>MTFLLIDLSGGTGELLKMAGHWYRLDSSYRNKRRWLCARGCAARLHTAGKRVVFSDVLASLYKKVQVIYNETGYPKLMLDGYFYRPHNAYRNQPKVLWYCAARGRFQCTATLRTFNRELVAVAGAHNHAA</sequence>
<reference evidence="1 2" key="1">
    <citation type="journal article" date="2022" name="Genome Biol. Evol.">
        <title>The Spruce Budworm Genome: Reconstructing the Evolutionary History of Antifreeze Proteins.</title>
        <authorList>
            <person name="Beliveau C."/>
            <person name="Gagne P."/>
            <person name="Picq S."/>
            <person name="Vernygora O."/>
            <person name="Keeling C.I."/>
            <person name="Pinkney K."/>
            <person name="Doucet D."/>
            <person name="Wen F."/>
            <person name="Johnston J.S."/>
            <person name="Maaroufi H."/>
            <person name="Boyle B."/>
            <person name="Laroche J."/>
            <person name="Dewar K."/>
            <person name="Juretic N."/>
            <person name="Blackburn G."/>
            <person name="Nisole A."/>
            <person name="Brunet B."/>
            <person name="Brandao M."/>
            <person name="Lumley L."/>
            <person name="Duan J."/>
            <person name="Quan G."/>
            <person name="Lucarotti C.J."/>
            <person name="Roe A.D."/>
            <person name="Sperling F.A.H."/>
            <person name="Levesque R.C."/>
            <person name="Cusson M."/>
        </authorList>
    </citation>
    <scope>NUCLEOTIDE SEQUENCE [LARGE SCALE GENOMIC DNA]</scope>
    <source>
        <strain evidence="1">Glfc:IPQL:Cfum</strain>
    </source>
</reference>
<organism evidence="1 2">
    <name type="scientific">Choristoneura fumiferana</name>
    <name type="common">Spruce budworm moth</name>
    <name type="synonym">Archips fumiferana</name>
    <dbReference type="NCBI Taxonomy" id="7141"/>
    <lineage>
        <taxon>Eukaryota</taxon>
        <taxon>Metazoa</taxon>
        <taxon>Ecdysozoa</taxon>
        <taxon>Arthropoda</taxon>
        <taxon>Hexapoda</taxon>
        <taxon>Insecta</taxon>
        <taxon>Pterygota</taxon>
        <taxon>Neoptera</taxon>
        <taxon>Endopterygota</taxon>
        <taxon>Lepidoptera</taxon>
        <taxon>Glossata</taxon>
        <taxon>Ditrysia</taxon>
        <taxon>Tortricoidea</taxon>
        <taxon>Tortricidae</taxon>
        <taxon>Tortricinae</taxon>
        <taxon>Choristoneura</taxon>
    </lineage>
</organism>
<keyword evidence="2" id="KW-1185">Reference proteome</keyword>
<dbReference type="EMBL" id="CM046113">
    <property type="protein sequence ID" value="KAI8421060.1"/>
    <property type="molecule type" value="Genomic_DNA"/>
</dbReference>
<dbReference type="Proteomes" id="UP001064048">
    <property type="component" value="Chromosome 13"/>
</dbReference>
<name>A0ACC0JAC1_CHOFU</name>
<comment type="caution">
    <text evidence="1">The sequence shown here is derived from an EMBL/GenBank/DDBJ whole genome shotgun (WGS) entry which is preliminary data.</text>
</comment>
<protein>
    <submittedName>
        <fullName evidence="1">Uncharacterized protein</fullName>
    </submittedName>
</protein>
<proteinExistence type="predicted"/>
<evidence type="ECO:0000313" key="1">
    <source>
        <dbReference type="EMBL" id="KAI8421060.1"/>
    </source>
</evidence>
<evidence type="ECO:0000313" key="2">
    <source>
        <dbReference type="Proteomes" id="UP001064048"/>
    </source>
</evidence>
<gene>
    <name evidence="1" type="ORF">MSG28_008185</name>
</gene>